<evidence type="ECO:0000256" key="1">
    <source>
        <dbReference type="SAM" id="MobiDB-lite"/>
    </source>
</evidence>
<feature type="region of interest" description="Disordered" evidence="1">
    <location>
        <begin position="75"/>
        <end position="113"/>
    </location>
</feature>
<dbReference type="Proteomes" id="UP001228049">
    <property type="component" value="Unassembled WGS sequence"/>
</dbReference>
<feature type="non-terminal residue" evidence="3">
    <location>
        <position position="113"/>
    </location>
</feature>
<feature type="non-terminal residue" evidence="3">
    <location>
        <position position="1"/>
    </location>
</feature>
<protein>
    <submittedName>
        <fullName evidence="3">Protein Ami</fullName>
    </submittedName>
</protein>
<name>A0AAD9F687_DISEL</name>
<gene>
    <name evidence="3" type="ORF">KUDE01_015090</name>
</gene>
<reference evidence="3" key="1">
    <citation type="submission" date="2023-04" db="EMBL/GenBank/DDBJ databases">
        <title>Chromosome-level genome of Chaenocephalus aceratus.</title>
        <authorList>
            <person name="Park H."/>
        </authorList>
    </citation>
    <scope>NUCLEOTIDE SEQUENCE</scope>
    <source>
        <strain evidence="3">DE</strain>
        <tissue evidence="3">Muscle</tissue>
    </source>
</reference>
<comment type="caution">
    <text evidence="3">The sequence shown here is derived from an EMBL/GenBank/DDBJ whole genome shotgun (WGS) entry which is preliminary data.</text>
</comment>
<proteinExistence type="predicted"/>
<dbReference type="AlphaFoldDB" id="A0AAD9F687"/>
<sequence length="113" mass="12138">PGFTMLLAACFSAQLISQGSAKSPLANPLERYLAQGTTVQREVPVSGALNGCPEGLCWPQRHNLQSAVILRMSQENAAQASQRQPVMQATTEHQQFHKNGGESGSQEIGHPPM</sequence>
<feature type="chain" id="PRO_5042074956" evidence="2">
    <location>
        <begin position="22"/>
        <end position="113"/>
    </location>
</feature>
<evidence type="ECO:0000256" key="2">
    <source>
        <dbReference type="SAM" id="SignalP"/>
    </source>
</evidence>
<feature type="compositionally biased region" description="Polar residues" evidence="1">
    <location>
        <begin position="75"/>
        <end position="93"/>
    </location>
</feature>
<feature type="signal peptide" evidence="2">
    <location>
        <begin position="1"/>
        <end position="21"/>
    </location>
</feature>
<organism evidence="3 4">
    <name type="scientific">Dissostichus eleginoides</name>
    <name type="common">Patagonian toothfish</name>
    <name type="synonym">Dissostichus amissus</name>
    <dbReference type="NCBI Taxonomy" id="100907"/>
    <lineage>
        <taxon>Eukaryota</taxon>
        <taxon>Metazoa</taxon>
        <taxon>Chordata</taxon>
        <taxon>Craniata</taxon>
        <taxon>Vertebrata</taxon>
        <taxon>Euteleostomi</taxon>
        <taxon>Actinopterygii</taxon>
        <taxon>Neopterygii</taxon>
        <taxon>Teleostei</taxon>
        <taxon>Neoteleostei</taxon>
        <taxon>Acanthomorphata</taxon>
        <taxon>Eupercaria</taxon>
        <taxon>Perciformes</taxon>
        <taxon>Notothenioidei</taxon>
        <taxon>Nototheniidae</taxon>
        <taxon>Dissostichus</taxon>
    </lineage>
</organism>
<keyword evidence="4" id="KW-1185">Reference proteome</keyword>
<keyword evidence="2" id="KW-0732">Signal</keyword>
<evidence type="ECO:0000313" key="3">
    <source>
        <dbReference type="EMBL" id="KAK1890419.1"/>
    </source>
</evidence>
<accession>A0AAD9F687</accession>
<dbReference type="EMBL" id="JASDAP010000016">
    <property type="protein sequence ID" value="KAK1890419.1"/>
    <property type="molecule type" value="Genomic_DNA"/>
</dbReference>
<evidence type="ECO:0000313" key="4">
    <source>
        <dbReference type="Proteomes" id="UP001228049"/>
    </source>
</evidence>